<dbReference type="InterPro" id="IPR000385">
    <property type="entry name" value="MoaA_NifB_PqqE_Fe-S-bd_CS"/>
</dbReference>
<keyword evidence="7" id="KW-0408">Iron</keyword>
<evidence type="ECO:0000256" key="10">
    <source>
        <dbReference type="ARBA" id="ARBA00023150"/>
    </source>
</evidence>
<protein>
    <recommendedName>
        <fullName evidence="2">GTP 3',8-cyclase</fullName>
        <ecNumber evidence="2">4.1.99.22</ecNumber>
    </recommendedName>
</protein>
<dbReference type="GO" id="GO:0005525">
    <property type="term" value="F:GTP binding"/>
    <property type="evidence" value="ECO:0007669"/>
    <property type="project" value="UniProtKB-KW"/>
</dbReference>
<dbReference type="GO" id="GO:0051539">
    <property type="term" value="F:4 iron, 4 sulfur cluster binding"/>
    <property type="evidence" value="ECO:0007669"/>
    <property type="project" value="UniProtKB-KW"/>
</dbReference>
<dbReference type="GO" id="GO:0006777">
    <property type="term" value="P:Mo-molybdopterin cofactor biosynthetic process"/>
    <property type="evidence" value="ECO:0007669"/>
    <property type="project" value="UniProtKB-KW"/>
</dbReference>
<dbReference type="InterPro" id="IPR013483">
    <property type="entry name" value="MoaA"/>
</dbReference>
<dbReference type="EC" id="4.1.99.22" evidence="2"/>
<evidence type="ECO:0000313" key="14">
    <source>
        <dbReference type="EMBL" id="PIV64855.1"/>
    </source>
</evidence>
<dbReference type="GO" id="GO:0046872">
    <property type="term" value="F:metal ion binding"/>
    <property type="evidence" value="ECO:0007669"/>
    <property type="project" value="UniProtKB-KW"/>
</dbReference>
<dbReference type="Proteomes" id="UP000228886">
    <property type="component" value="Unassembled WGS sequence"/>
</dbReference>
<dbReference type="InterPro" id="IPR013785">
    <property type="entry name" value="Aldolase_TIM"/>
</dbReference>
<evidence type="ECO:0000256" key="4">
    <source>
        <dbReference type="ARBA" id="ARBA00022691"/>
    </source>
</evidence>
<dbReference type="SFLD" id="SFLDG01383">
    <property type="entry name" value="cyclic_pyranopterin_phosphate"/>
    <property type="match status" value="1"/>
</dbReference>
<evidence type="ECO:0000256" key="9">
    <source>
        <dbReference type="ARBA" id="ARBA00023134"/>
    </source>
</evidence>
<evidence type="ECO:0000256" key="1">
    <source>
        <dbReference type="ARBA" id="ARBA00001966"/>
    </source>
</evidence>
<dbReference type="InterPro" id="IPR040064">
    <property type="entry name" value="MoaA-like"/>
</dbReference>
<dbReference type="GO" id="GO:0061799">
    <property type="term" value="F:cyclic pyranopterin monophosphate synthase activity"/>
    <property type="evidence" value="ECO:0007669"/>
    <property type="project" value="TreeGrafter"/>
</dbReference>
<dbReference type="SUPFAM" id="SSF102114">
    <property type="entry name" value="Radical SAM enzymes"/>
    <property type="match status" value="1"/>
</dbReference>
<dbReference type="InterPro" id="IPR010505">
    <property type="entry name" value="MoaA_twitch"/>
</dbReference>
<dbReference type="Pfam" id="PF06463">
    <property type="entry name" value="Mob_synth_C"/>
    <property type="match status" value="1"/>
</dbReference>
<dbReference type="GO" id="GO:0061798">
    <property type="term" value="F:GTP 3',8'-cyclase activity"/>
    <property type="evidence" value="ECO:0007669"/>
    <property type="project" value="UniProtKB-EC"/>
</dbReference>
<evidence type="ECO:0000313" key="15">
    <source>
        <dbReference type="Proteomes" id="UP000228886"/>
    </source>
</evidence>
<dbReference type="SMART" id="SM00729">
    <property type="entry name" value="Elp3"/>
    <property type="match status" value="1"/>
</dbReference>
<keyword evidence="10" id="KW-0501">Molybdenum cofactor biosynthesis</keyword>
<dbReference type="PROSITE" id="PS01305">
    <property type="entry name" value="MOAA_NIFB_PQQE"/>
    <property type="match status" value="1"/>
</dbReference>
<evidence type="ECO:0000256" key="12">
    <source>
        <dbReference type="ARBA" id="ARBA00048697"/>
    </source>
</evidence>
<dbReference type="SFLD" id="SFLDG01067">
    <property type="entry name" value="SPASM/twitch_domain_containing"/>
    <property type="match status" value="1"/>
</dbReference>
<evidence type="ECO:0000256" key="3">
    <source>
        <dbReference type="ARBA" id="ARBA00022485"/>
    </source>
</evidence>
<keyword evidence="11" id="KW-0456">Lyase</keyword>
<dbReference type="CDD" id="cd21117">
    <property type="entry name" value="Twitch_MoaA"/>
    <property type="match status" value="1"/>
</dbReference>
<keyword evidence="4" id="KW-0949">S-adenosyl-L-methionine</keyword>
<sequence length="316" mass="36176">MVDYLRISVTDRCNLRCIYCLPRGMESFLPHREILSYEEIADIVKILSECGIRKVRLTGGEPLVRREIESLVKLINLIPSISELSMTTNGILLGEKAVILKEAGLDRVNISLNTIKEDRYEKITGYNNFRDVWNSISVALKTFKVVKLNTILFKGINDDEIIDFAKITLKFNLGVRFIEYFSTQDEFLSLQNKFVPNKIVKEVIEKRFGRLLPADDVMGNGPAVNYRIPETKGSIGFINSNEGSFCDRCNRLRLSSVGKLYPCLFSPFNIDLKEMLRGGVERSEIMKVINNLISKKHNYSRPIKREYEFAMNRIGG</sequence>
<proteinExistence type="predicted"/>
<dbReference type="InterPro" id="IPR007197">
    <property type="entry name" value="rSAM"/>
</dbReference>
<comment type="catalytic activity">
    <reaction evidence="12">
        <text>GTP + AH2 + S-adenosyl-L-methionine = (8S)-3',8-cyclo-7,8-dihydroguanosine 5'-triphosphate + 5'-deoxyadenosine + L-methionine + A + H(+)</text>
        <dbReference type="Rhea" id="RHEA:49576"/>
        <dbReference type="ChEBI" id="CHEBI:13193"/>
        <dbReference type="ChEBI" id="CHEBI:15378"/>
        <dbReference type="ChEBI" id="CHEBI:17319"/>
        <dbReference type="ChEBI" id="CHEBI:17499"/>
        <dbReference type="ChEBI" id="CHEBI:37565"/>
        <dbReference type="ChEBI" id="CHEBI:57844"/>
        <dbReference type="ChEBI" id="CHEBI:59789"/>
        <dbReference type="ChEBI" id="CHEBI:131766"/>
        <dbReference type="EC" id="4.1.99.22"/>
    </reaction>
</comment>
<name>A0A2M7EAZ5_9BACT</name>
<gene>
    <name evidence="14" type="primary">moaA</name>
    <name evidence="14" type="ORF">COS11_00045</name>
</gene>
<dbReference type="CDD" id="cd01335">
    <property type="entry name" value="Radical_SAM"/>
    <property type="match status" value="1"/>
</dbReference>
<feature type="domain" description="Radical SAM core" evidence="13">
    <location>
        <begin position="1"/>
        <end position="222"/>
    </location>
</feature>
<dbReference type="Pfam" id="PF04055">
    <property type="entry name" value="Radical_SAM"/>
    <property type="match status" value="1"/>
</dbReference>
<comment type="cofactor">
    <cofactor evidence="1">
        <name>[4Fe-4S] cluster</name>
        <dbReference type="ChEBI" id="CHEBI:49883"/>
    </cofactor>
</comment>
<evidence type="ECO:0000259" key="13">
    <source>
        <dbReference type="PROSITE" id="PS51918"/>
    </source>
</evidence>
<evidence type="ECO:0000256" key="2">
    <source>
        <dbReference type="ARBA" id="ARBA00012167"/>
    </source>
</evidence>
<dbReference type="SFLD" id="SFLDS00029">
    <property type="entry name" value="Radical_SAM"/>
    <property type="match status" value="1"/>
</dbReference>
<dbReference type="InterPro" id="IPR058240">
    <property type="entry name" value="rSAM_sf"/>
</dbReference>
<evidence type="ECO:0000256" key="5">
    <source>
        <dbReference type="ARBA" id="ARBA00022723"/>
    </source>
</evidence>
<comment type="caution">
    <text evidence="14">The sequence shown here is derived from an EMBL/GenBank/DDBJ whole genome shotgun (WGS) entry which is preliminary data.</text>
</comment>
<dbReference type="PROSITE" id="PS51918">
    <property type="entry name" value="RADICAL_SAM"/>
    <property type="match status" value="1"/>
</dbReference>
<dbReference type="InterPro" id="IPR006638">
    <property type="entry name" value="Elp3/MiaA/NifB-like_rSAM"/>
</dbReference>
<organism evidence="14 15">
    <name type="scientific">bacterium (Candidatus Ratteibacteria) CG01_land_8_20_14_3_00_40_19</name>
    <dbReference type="NCBI Taxonomy" id="2014290"/>
    <lineage>
        <taxon>Bacteria</taxon>
        <taxon>Candidatus Ratteibacteria</taxon>
    </lineage>
</organism>
<dbReference type="PANTHER" id="PTHR22960">
    <property type="entry name" value="MOLYBDOPTERIN COFACTOR SYNTHESIS PROTEIN A"/>
    <property type="match status" value="1"/>
</dbReference>
<accession>A0A2M7EAZ5</accession>
<dbReference type="InterPro" id="IPR050105">
    <property type="entry name" value="MoCo_biosynth_MoaA/MoaC"/>
</dbReference>
<dbReference type="EMBL" id="PETL01000002">
    <property type="protein sequence ID" value="PIV64855.1"/>
    <property type="molecule type" value="Genomic_DNA"/>
</dbReference>
<keyword evidence="6" id="KW-0547">Nucleotide-binding</keyword>
<dbReference type="PANTHER" id="PTHR22960:SF0">
    <property type="entry name" value="MOLYBDENUM COFACTOR BIOSYNTHESIS PROTEIN 1"/>
    <property type="match status" value="1"/>
</dbReference>
<keyword evidence="8" id="KW-0411">Iron-sulfur</keyword>
<dbReference type="UniPathway" id="UPA00344"/>
<dbReference type="AlphaFoldDB" id="A0A2M7EAZ5"/>
<dbReference type="SFLD" id="SFLDG01386">
    <property type="entry name" value="main_SPASM_domain-containing"/>
    <property type="match status" value="1"/>
</dbReference>
<dbReference type="NCBIfam" id="TIGR02666">
    <property type="entry name" value="moaA"/>
    <property type="match status" value="1"/>
</dbReference>
<keyword evidence="3" id="KW-0004">4Fe-4S</keyword>
<evidence type="ECO:0000256" key="8">
    <source>
        <dbReference type="ARBA" id="ARBA00023014"/>
    </source>
</evidence>
<evidence type="ECO:0000256" key="11">
    <source>
        <dbReference type="ARBA" id="ARBA00023239"/>
    </source>
</evidence>
<dbReference type="Gene3D" id="3.20.20.70">
    <property type="entry name" value="Aldolase class I"/>
    <property type="match status" value="1"/>
</dbReference>
<evidence type="ECO:0000256" key="7">
    <source>
        <dbReference type="ARBA" id="ARBA00023004"/>
    </source>
</evidence>
<reference evidence="15" key="1">
    <citation type="submission" date="2017-09" db="EMBL/GenBank/DDBJ databases">
        <title>Depth-based differentiation of microbial function through sediment-hosted aquifers and enrichment of novel symbionts in the deep terrestrial subsurface.</title>
        <authorList>
            <person name="Probst A.J."/>
            <person name="Ladd B."/>
            <person name="Jarett J.K."/>
            <person name="Geller-Mcgrath D.E."/>
            <person name="Sieber C.M.K."/>
            <person name="Emerson J.B."/>
            <person name="Anantharaman K."/>
            <person name="Thomas B.C."/>
            <person name="Malmstrom R."/>
            <person name="Stieglmeier M."/>
            <person name="Klingl A."/>
            <person name="Woyke T."/>
            <person name="Ryan C.M."/>
            <person name="Banfield J.F."/>
        </authorList>
    </citation>
    <scope>NUCLEOTIDE SEQUENCE [LARGE SCALE GENOMIC DNA]</scope>
</reference>
<keyword evidence="9" id="KW-0342">GTP-binding</keyword>
<evidence type="ECO:0000256" key="6">
    <source>
        <dbReference type="ARBA" id="ARBA00022741"/>
    </source>
</evidence>
<keyword evidence="5" id="KW-0479">Metal-binding</keyword>